<organism evidence="1 2">
    <name type="scientific">Pendulispora rubella</name>
    <dbReference type="NCBI Taxonomy" id="2741070"/>
    <lineage>
        <taxon>Bacteria</taxon>
        <taxon>Pseudomonadati</taxon>
        <taxon>Myxococcota</taxon>
        <taxon>Myxococcia</taxon>
        <taxon>Myxococcales</taxon>
        <taxon>Sorangiineae</taxon>
        <taxon>Pendulisporaceae</taxon>
        <taxon>Pendulispora</taxon>
    </lineage>
</organism>
<sequence>MPQAADMAIVERLEQCLSTLEQMPDMPRYDIAWLRLRCRDTLQYHHELQRASLRQLQRDVSKFVEAFPNVLPASLVEEVAQTMP</sequence>
<accession>A0ABZ2L9M7</accession>
<dbReference type="EMBL" id="CP089983">
    <property type="protein sequence ID" value="WXB07475.1"/>
    <property type="molecule type" value="Genomic_DNA"/>
</dbReference>
<keyword evidence="2" id="KW-1185">Reference proteome</keyword>
<evidence type="ECO:0000313" key="1">
    <source>
        <dbReference type="EMBL" id="WXB07475.1"/>
    </source>
</evidence>
<protein>
    <submittedName>
        <fullName evidence="1">Uncharacterized protein</fullName>
    </submittedName>
</protein>
<proteinExistence type="predicted"/>
<name>A0ABZ2L9M7_9BACT</name>
<dbReference type="Proteomes" id="UP001374803">
    <property type="component" value="Chromosome"/>
</dbReference>
<evidence type="ECO:0000313" key="2">
    <source>
        <dbReference type="Proteomes" id="UP001374803"/>
    </source>
</evidence>
<reference evidence="1" key="1">
    <citation type="submission" date="2021-12" db="EMBL/GenBank/DDBJ databases">
        <title>Discovery of the Pendulisporaceae a myxobacterial family with distinct sporulation behavior and unique specialized metabolism.</title>
        <authorList>
            <person name="Garcia R."/>
            <person name="Popoff A."/>
            <person name="Bader C.D."/>
            <person name="Loehr J."/>
            <person name="Walesch S."/>
            <person name="Walt C."/>
            <person name="Boldt J."/>
            <person name="Bunk B."/>
            <person name="Haeckl F.J.F.P.J."/>
            <person name="Gunesch A.P."/>
            <person name="Birkelbach J."/>
            <person name="Nuebel U."/>
            <person name="Pietschmann T."/>
            <person name="Bach T."/>
            <person name="Mueller R."/>
        </authorList>
    </citation>
    <scope>NUCLEOTIDE SEQUENCE</scope>
    <source>
        <strain evidence="1">MSr11367</strain>
    </source>
</reference>
<gene>
    <name evidence="1" type="ORF">LVJ94_09535</name>
</gene>
<dbReference type="RefSeq" id="WP_394837136.1">
    <property type="nucleotide sequence ID" value="NZ_CP089929.1"/>
</dbReference>